<sequence length="121" mass="13668">MEPYDSKYHVEIVSNLKDNFKNCFNDFNEITLVAQFVVSPFMEIDIQQFATSVMQDFGEDIAATEMELIAFQNDLTLKSLVSSTKCIWPIVSKEKFSVLCRVALKVKALFSSPSSLPTTGR</sequence>
<protein>
    <submittedName>
        <fullName evidence="1">Uncharacterized protein</fullName>
    </submittedName>
</protein>
<proteinExistence type="predicted"/>
<accession>A0AAW1JE11</accession>
<gene>
    <name evidence="1" type="ORF">QE152_g30689</name>
</gene>
<keyword evidence="2" id="KW-1185">Reference proteome</keyword>
<comment type="caution">
    <text evidence="1">The sequence shown here is derived from an EMBL/GenBank/DDBJ whole genome shotgun (WGS) entry which is preliminary data.</text>
</comment>
<name>A0AAW1JE11_POPJA</name>
<reference evidence="1 2" key="1">
    <citation type="journal article" date="2024" name="BMC Genomics">
        <title>De novo assembly and annotation of Popillia japonica's genome with initial clues to its potential as an invasive pest.</title>
        <authorList>
            <person name="Cucini C."/>
            <person name="Boschi S."/>
            <person name="Funari R."/>
            <person name="Cardaioli E."/>
            <person name="Iannotti N."/>
            <person name="Marturano G."/>
            <person name="Paoli F."/>
            <person name="Bruttini M."/>
            <person name="Carapelli A."/>
            <person name="Frati F."/>
            <person name="Nardi F."/>
        </authorList>
    </citation>
    <scope>NUCLEOTIDE SEQUENCE [LARGE SCALE GENOMIC DNA]</scope>
    <source>
        <strain evidence="1">DMR45628</strain>
    </source>
</reference>
<dbReference type="Proteomes" id="UP001458880">
    <property type="component" value="Unassembled WGS sequence"/>
</dbReference>
<organism evidence="1 2">
    <name type="scientific">Popillia japonica</name>
    <name type="common">Japanese beetle</name>
    <dbReference type="NCBI Taxonomy" id="7064"/>
    <lineage>
        <taxon>Eukaryota</taxon>
        <taxon>Metazoa</taxon>
        <taxon>Ecdysozoa</taxon>
        <taxon>Arthropoda</taxon>
        <taxon>Hexapoda</taxon>
        <taxon>Insecta</taxon>
        <taxon>Pterygota</taxon>
        <taxon>Neoptera</taxon>
        <taxon>Endopterygota</taxon>
        <taxon>Coleoptera</taxon>
        <taxon>Polyphaga</taxon>
        <taxon>Scarabaeiformia</taxon>
        <taxon>Scarabaeidae</taxon>
        <taxon>Rutelinae</taxon>
        <taxon>Popillia</taxon>
    </lineage>
</organism>
<dbReference type="AlphaFoldDB" id="A0AAW1JE11"/>
<evidence type="ECO:0000313" key="2">
    <source>
        <dbReference type="Proteomes" id="UP001458880"/>
    </source>
</evidence>
<dbReference type="EMBL" id="JASPKY010000416">
    <property type="protein sequence ID" value="KAK9701330.1"/>
    <property type="molecule type" value="Genomic_DNA"/>
</dbReference>
<evidence type="ECO:0000313" key="1">
    <source>
        <dbReference type="EMBL" id="KAK9701330.1"/>
    </source>
</evidence>